<keyword evidence="1" id="KW-0304">Gas vesicle</keyword>
<comment type="similarity">
    <text evidence="3">Belongs to the gas vesicle GvpF/GvpL family.</text>
</comment>
<accession>A0ABT5U8M7</accession>
<reference evidence="4 5" key="1">
    <citation type="submission" date="2022-11" db="EMBL/GenBank/DDBJ databases">
        <title>Spartinivicinus poritis sp. nov., isolated from scleractinian coral Porites lutea.</title>
        <authorList>
            <person name="Zhang G."/>
            <person name="Cai L."/>
            <person name="Wei Q."/>
        </authorList>
    </citation>
    <scope>NUCLEOTIDE SEQUENCE [LARGE SCALE GENOMIC DNA]</scope>
    <source>
        <strain evidence="4 5">A2-2</strain>
    </source>
</reference>
<evidence type="ECO:0000256" key="2">
    <source>
        <dbReference type="ARBA" id="ARBA00035108"/>
    </source>
</evidence>
<dbReference type="Proteomes" id="UP001528823">
    <property type="component" value="Unassembled WGS sequence"/>
</dbReference>
<gene>
    <name evidence="4" type="ORF">ORQ98_05785</name>
</gene>
<protein>
    <submittedName>
        <fullName evidence="4">GvpL/GvpF family gas vesicle protein</fullName>
    </submittedName>
</protein>
<evidence type="ECO:0000313" key="4">
    <source>
        <dbReference type="EMBL" id="MDE1461474.1"/>
    </source>
</evidence>
<dbReference type="InterPro" id="IPR009430">
    <property type="entry name" value="GvpL/GvpF"/>
</dbReference>
<dbReference type="PANTHER" id="PTHR36852">
    <property type="entry name" value="PROTEIN GVPL 2"/>
    <property type="match status" value="1"/>
</dbReference>
<dbReference type="PANTHER" id="PTHR36852:SF1">
    <property type="entry name" value="PROTEIN GVPL 2"/>
    <property type="match status" value="1"/>
</dbReference>
<evidence type="ECO:0000313" key="5">
    <source>
        <dbReference type="Proteomes" id="UP001528823"/>
    </source>
</evidence>
<comment type="caution">
    <text evidence="4">The sequence shown here is derived from an EMBL/GenBank/DDBJ whole genome shotgun (WGS) entry which is preliminary data.</text>
</comment>
<dbReference type="EMBL" id="JAPMOU010000005">
    <property type="protein sequence ID" value="MDE1461474.1"/>
    <property type="molecule type" value="Genomic_DNA"/>
</dbReference>
<evidence type="ECO:0000256" key="1">
    <source>
        <dbReference type="ARBA" id="ARBA00022987"/>
    </source>
</evidence>
<proteinExistence type="inferred from homology"/>
<keyword evidence="5" id="KW-1185">Reference proteome</keyword>
<sequence>MKKRNLRSAKYIYALKAATDKKQLSLTGINKASVYIVNGGKVAAVVSDILSPKVRPERRNLAAHREVLKYFTEKETVLPMRFGVITSSTQLIQQLLGSNEDLIITALSELGGKVEMGLRVKWKVGNIYEYFVNHYPQLREARDKLLSKQQSNNAKLKNRDEKIAVGSLYEKLLNQERDAHQKVIETMLQPCCRKIKKLQPSNEFEIVNLACLVDRANLEELEQNINDTATQLSNDCHIDFSGPWAPHNFVDLDLKVLAS</sequence>
<comment type="subcellular location">
    <subcellularLocation>
        <location evidence="2">Gas vesicle</location>
    </subcellularLocation>
</comment>
<dbReference type="Pfam" id="PF06386">
    <property type="entry name" value="GvpL_GvpF"/>
    <property type="match status" value="1"/>
</dbReference>
<evidence type="ECO:0000256" key="3">
    <source>
        <dbReference type="ARBA" id="ARBA00035643"/>
    </source>
</evidence>
<dbReference type="RefSeq" id="WP_274687837.1">
    <property type="nucleotide sequence ID" value="NZ_JAPMOU010000005.1"/>
</dbReference>
<name>A0ABT5U8M7_9GAMM</name>
<organism evidence="4 5">
    <name type="scientific">Spartinivicinus poritis</name>
    <dbReference type="NCBI Taxonomy" id="2994640"/>
    <lineage>
        <taxon>Bacteria</taxon>
        <taxon>Pseudomonadati</taxon>
        <taxon>Pseudomonadota</taxon>
        <taxon>Gammaproteobacteria</taxon>
        <taxon>Oceanospirillales</taxon>
        <taxon>Zooshikellaceae</taxon>
        <taxon>Spartinivicinus</taxon>
    </lineage>
</organism>